<dbReference type="EMBL" id="CALSDN010000013">
    <property type="protein sequence ID" value="CAH6723191.1"/>
    <property type="molecule type" value="Genomic_DNA"/>
</dbReference>
<gene>
    <name evidence="1" type="ORF">CLIB1444_13S02366</name>
</gene>
<proteinExistence type="predicted"/>
<comment type="caution">
    <text evidence="1">The sequence shown here is derived from an EMBL/GenBank/DDBJ whole genome shotgun (WGS) entry which is preliminary data.</text>
</comment>
<protein>
    <submittedName>
        <fullName evidence="1">Co-chaperone protein Sba1p</fullName>
    </submittedName>
</protein>
<organism evidence="1 2">
    <name type="scientific">[Candida] jaroonii</name>
    <dbReference type="NCBI Taxonomy" id="467808"/>
    <lineage>
        <taxon>Eukaryota</taxon>
        <taxon>Fungi</taxon>
        <taxon>Dikarya</taxon>
        <taxon>Ascomycota</taxon>
        <taxon>Saccharomycotina</taxon>
        <taxon>Pichiomycetes</taxon>
        <taxon>Debaryomycetaceae</taxon>
        <taxon>Yamadazyma</taxon>
    </lineage>
</organism>
<keyword evidence="2" id="KW-1185">Reference proteome</keyword>
<accession>A0ACA9YF54</accession>
<name>A0ACA9YF54_9ASCO</name>
<evidence type="ECO:0000313" key="1">
    <source>
        <dbReference type="EMBL" id="CAH6723191.1"/>
    </source>
</evidence>
<reference evidence="1" key="1">
    <citation type="submission" date="2022-06" db="EMBL/GenBank/DDBJ databases">
        <authorList>
            <person name="Legras J.-L."/>
            <person name="Devillers H."/>
            <person name="Grondin C."/>
        </authorList>
    </citation>
    <scope>NUCLEOTIDE SEQUENCE</scope>
    <source>
        <strain evidence="1">CLIB 1444</strain>
    </source>
</reference>
<sequence>MSTIAPTVLWAQRSNATEASKNVIYLTIQAVDVKNVDLKLSPNNLKFTAEQVDGDKKYQLDLDLFDEIDVENSSKNLDSGNHIYVLLRKKNLQEEYWPRLTKEKVKLHYIKTDFDKWVDEDEQDEKAEEDDQFGGMGGMPGMGGMGGMPGMEGLGGMGGMPGMEGLGGMGGMPGMPGMPGMGGAGGPGGLDFASMMQQMGGLGGDGKDFDISKLASQLGQAGNLPDLGEGSAEEGEEAEEVEGQKK</sequence>
<dbReference type="Proteomes" id="UP001152531">
    <property type="component" value="Unassembled WGS sequence"/>
</dbReference>
<evidence type="ECO:0000313" key="2">
    <source>
        <dbReference type="Proteomes" id="UP001152531"/>
    </source>
</evidence>